<organism evidence="1 2">
    <name type="scientific">Fusarium duplospermum</name>
    <dbReference type="NCBI Taxonomy" id="1325734"/>
    <lineage>
        <taxon>Eukaryota</taxon>
        <taxon>Fungi</taxon>
        <taxon>Dikarya</taxon>
        <taxon>Ascomycota</taxon>
        <taxon>Pezizomycotina</taxon>
        <taxon>Sordariomycetes</taxon>
        <taxon>Hypocreomycetidae</taxon>
        <taxon>Hypocreales</taxon>
        <taxon>Nectriaceae</taxon>
        <taxon>Fusarium</taxon>
        <taxon>Fusarium solani species complex</taxon>
    </lineage>
</organism>
<keyword evidence="2" id="KW-1185">Reference proteome</keyword>
<sequence length="63" mass="7186">MAVTYLEAKYVARDRLTALLRREFGDPSNYDVTTENDWVKVTAPRELTQVSMLSPKITGIVVR</sequence>
<dbReference type="AlphaFoldDB" id="A0A428P1H3"/>
<dbReference type="Proteomes" id="UP000288168">
    <property type="component" value="Unassembled WGS sequence"/>
</dbReference>
<protein>
    <submittedName>
        <fullName evidence="1">Uncharacterized protein</fullName>
    </submittedName>
</protein>
<name>A0A428P1H3_9HYPO</name>
<gene>
    <name evidence="1" type="ORF">CEP54_013663</name>
</gene>
<accession>A0A428P1H3</accession>
<proteinExistence type="predicted"/>
<dbReference type="OrthoDB" id="4741964at2759"/>
<dbReference type="EMBL" id="NKCI01000229">
    <property type="protein sequence ID" value="RSL46879.1"/>
    <property type="molecule type" value="Genomic_DNA"/>
</dbReference>
<evidence type="ECO:0000313" key="1">
    <source>
        <dbReference type="EMBL" id="RSL46879.1"/>
    </source>
</evidence>
<reference evidence="1 2" key="1">
    <citation type="submission" date="2017-06" db="EMBL/GenBank/DDBJ databases">
        <title>Comparative genomic analysis of Ambrosia Fusariam Clade fungi.</title>
        <authorList>
            <person name="Stajich J.E."/>
            <person name="Carrillo J."/>
            <person name="Kijimoto T."/>
            <person name="Eskalen A."/>
            <person name="O'Donnell K."/>
            <person name="Kasson M."/>
        </authorList>
    </citation>
    <scope>NUCLEOTIDE SEQUENCE [LARGE SCALE GENOMIC DNA]</scope>
    <source>
        <strain evidence="1 2">NRRL62584</strain>
    </source>
</reference>
<evidence type="ECO:0000313" key="2">
    <source>
        <dbReference type="Proteomes" id="UP000288168"/>
    </source>
</evidence>
<comment type="caution">
    <text evidence="1">The sequence shown here is derived from an EMBL/GenBank/DDBJ whole genome shotgun (WGS) entry which is preliminary data.</text>
</comment>